<dbReference type="SUPFAM" id="SSF54719">
    <property type="entry name" value="Fe,Mn superoxide dismutase (SOD), C-terminal domain"/>
    <property type="match status" value="1"/>
</dbReference>
<dbReference type="Proteomes" id="UP000189464">
    <property type="component" value="Chromosome"/>
</dbReference>
<accession>A0A1S6J0N2</accession>
<reference evidence="7 8" key="1">
    <citation type="journal article" date="2016" name="Int. J. Syst. Evol. Microbiol.">
        <title>Desulfotomaculum ferrireducens sp. nov., a moderately thermophilic sulfate-reducing and dissimilatory Fe(III)-reducing bacterium isolated from compost.</title>
        <authorList>
            <person name="Yang G."/>
            <person name="Guo J."/>
            <person name="Zhuang L."/>
            <person name="Yuan Y."/>
            <person name="Zhou S."/>
        </authorList>
    </citation>
    <scope>NUCLEOTIDE SEQUENCE [LARGE SCALE GENOMIC DNA]</scope>
    <source>
        <strain evidence="7 8">GSS09</strain>
    </source>
</reference>
<evidence type="ECO:0000259" key="6">
    <source>
        <dbReference type="Pfam" id="PF02777"/>
    </source>
</evidence>
<dbReference type="GO" id="GO:0046872">
    <property type="term" value="F:metal ion binding"/>
    <property type="evidence" value="ECO:0007669"/>
    <property type="project" value="UniProtKB-KW"/>
</dbReference>
<evidence type="ECO:0000256" key="4">
    <source>
        <dbReference type="ARBA" id="ARBA00023002"/>
    </source>
</evidence>
<dbReference type="InterPro" id="IPR001189">
    <property type="entry name" value="Mn/Fe_SOD"/>
</dbReference>
<dbReference type="Gene3D" id="3.55.40.20">
    <property type="entry name" value="Iron/manganese superoxide dismutase, C-terminal domain"/>
    <property type="match status" value="1"/>
</dbReference>
<evidence type="ECO:0000256" key="2">
    <source>
        <dbReference type="ARBA" id="ARBA00012682"/>
    </source>
</evidence>
<name>A0A1S6J0N2_9FIRM</name>
<evidence type="ECO:0000313" key="7">
    <source>
        <dbReference type="EMBL" id="AQS60578.1"/>
    </source>
</evidence>
<sequence>MMGFSARQIQEHYKLYQGYVNKINEIRMTLQALETKNANPIYSEYRSLKISELKAVNNCKLHEYYFENLGGRGGSATGSVLETIVRDFGSYEYWEKDFRATSVMAGSWALLGYDPDDGHLHNYGLDEETAVPVRLEPLLVLDVAEHAYFLDYGTNRASYIDAFARNIDWTVVKARFSSIRAT</sequence>
<protein>
    <recommendedName>
        <fullName evidence="2">superoxide dismutase</fullName>
        <ecNumber evidence="2">1.15.1.1</ecNumber>
    </recommendedName>
</protein>
<feature type="binding site" evidence="5">
    <location>
        <position position="146"/>
    </location>
    <ligand>
        <name>Mn(2+)</name>
        <dbReference type="ChEBI" id="CHEBI:29035"/>
    </ligand>
</feature>
<dbReference type="SUPFAM" id="SSF46609">
    <property type="entry name" value="Fe,Mn superoxide dismutase (SOD), N-terminal domain"/>
    <property type="match status" value="1"/>
</dbReference>
<dbReference type="PANTHER" id="PTHR11404">
    <property type="entry name" value="SUPEROXIDE DISMUTASE 2"/>
    <property type="match status" value="1"/>
</dbReference>
<dbReference type="EMBL" id="CP019698">
    <property type="protein sequence ID" value="AQS60578.1"/>
    <property type="molecule type" value="Genomic_DNA"/>
</dbReference>
<dbReference type="InterPro" id="IPR019832">
    <property type="entry name" value="Mn/Fe_SOD_C"/>
</dbReference>
<dbReference type="InterPro" id="IPR050265">
    <property type="entry name" value="Fe/Mn_Superoxide_Dismutase"/>
</dbReference>
<evidence type="ECO:0000256" key="5">
    <source>
        <dbReference type="PIRSR" id="PIRSR000349-1"/>
    </source>
</evidence>
<evidence type="ECO:0000256" key="3">
    <source>
        <dbReference type="ARBA" id="ARBA00022723"/>
    </source>
</evidence>
<dbReference type="EC" id="1.15.1.1" evidence="2"/>
<dbReference type="STRING" id="1833852.B0537_10525"/>
<organism evidence="7 8">
    <name type="scientific">Desulforamulus ferrireducens</name>
    <dbReference type="NCBI Taxonomy" id="1833852"/>
    <lineage>
        <taxon>Bacteria</taxon>
        <taxon>Bacillati</taxon>
        <taxon>Bacillota</taxon>
        <taxon>Clostridia</taxon>
        <taxon>Eubacteriales</taxon>
        <taxon>Peptococcaceae</taxon>
        <taxon>Desulforamulus</taxon>
    </lineage>
</organism>
<feature type="binding site" evidence="5">
    <location>
        <position position="142"/>
    </location>
    <ligand>
        <name>Mn(2+)</name>
        <dbReference type="ChEBI" id="CHEBI:29035"/>
    </ligand>
</feature>
<dbReference type="InterPro" id="IPR036314">
    <property type="entry name" value="SOD_C_sf"/>
</dbReference>
<dbReference type="GO" id="GO:0004784">
    <property type="term" value="F:superoxide dismutase activity"/>
    <property type="evidence" value="ECO:0007669"/>
    <property type="project" value="UniProtKB-EC"/>
</dbReference>
<feature type="domain" description="Manganese/iron superoxide dismutase C-terminal" evidence="6">
    <location>
        <begin position="77"/>
        <end position="175"/>
    </location>
</feature>
<dbReference type="PIRSF" id="PIRSF000349">
    <property type="entry name" value="SODismutase"/>
    <property type="match status" value="1"/>
</dbReference>
<dbReference type="AlphaFoldDB" id="A0A1S6J0N2"/>
<proteinExistence type="inferred from homology"/>
<comment type="similarity">
    <text evidence="1">Belongs to the iron/manganese superoxide dismutase family.</text>
</comment>
<keyword evidence="8" id="KW-1185">Reference proteome</keyword>
<evidence type="ECO:0000256" key="1">
    <source>
        <dbReference type="ARBA" id="ARBA00008714"/>
    </source>
</evidence>
<dbReference type="PANTHER" id="PTHR11404:SF6">
    <property type="entry name" value="SUPEROXIDE DISMUTASE [MN], MITOCHONDRIAL"/>
    <property type="match status" value="1"/>
</dbReference>
<feature type="binding site" evidence="5">
    <location>
        <position position="12"/>
    </location>
    <ligand>
        <name>Mn(2+)</name>
        <dbReference type="ChEBI" id="CHEBI:29035"/>
    </ligand>
</feature>
<feature type="binding site" evidence="5">
    <location>
        <position position="62"/>
    </location>
    <ligand>
        <name>Mn(2+)</name>
        <dbReference type="ChEBI" id="CHEBI:29035"/>
    </ligand>
</feature>
<dbReference type="KEGG" id="dfg:B0537_10525"/>
<dbReference type="InterPro" id="IPR036324">
    <property type="entry name" value="Mn/Fe_SOD_N_sf"/>
</dbReference>
<keyword evidence="3 5" id="KW-0479">Metal-binding</keyword>
<evidence type="ECO:0000313" key="8">
    <source>
        <dbReference type="Proteomes" id="UP000189464"/>
    </source>
</evidence>
<keyword evidence="4" id="KW-0560">Oxidoreductase</keyword>
<dbReference type="Pfam" id="PF02777">
    <property type="entry name" value="Sod_Fe_C"/>
    <property type="match status" value="1"/>
</dbReference>
<gene>
    <name evidence="7" type="ORF">B0537_10525</name>
</gene>